<evidence type="ECO:0000256" key="2">
    <source>
        <dbReference type="SAM" id="MobiDB-lite"/>
    </source>
</evidence>
<protein>
    <submittedName>
        <fullName evidence="3">Uncharacterized protein</fullName>
    </submittedName>
</protein>
<gene>
    <name evidence="3" type="ORF">MVEN_02378700</name>
</gene>
<dbReference type="OrthoDB" id="5406275at2759"/>
<evidence type="ECO:0000256" key="1">
    <source>
        <dbReference type="SAM" id="Coils"/>
    </source>
</evidence>
<comment type="caution">
    <text evidence="3">The sequence shown here is derived from an EMBL/GenBank/DDBJ whole genome shotgun (WGS) entry which is preliminary data.</text>
</comment>
<dbReference type="PANTHER" id="PTHR33488:SF2">
    <property type="entry name" value="EARLY ENDOSOME ANTIGEN 1-LIKE"/>
    <property type="match status" value="1"/>
</dbReference>
<sequence length="632" mass="67299">MEFINDTSGQMPDVMGKLAGLAATASVDDIKAQFKPNLTSLHKMSKTCSESAKKIDEAFVNITGLTQVYLLTCVVTSSDIIQEMVLACTYQIGTTKQALASNKSYIKAEGMFSKAIDDVPSGWDLMGMHVVDAATNFLTSAGNALVSSLTMKSQAEEAGLNAFSSVIGDKDTPATSGSGTNAPAEAPVAPTTSPNGVQSQPNTESLSDPAVSYVPLVLALANGIKMLLTGGEGGKPDWTNIRAQGSSKSGATYIQDTLQAQKADLDPSKPVSQKLSPYIDSALAIVADILKIADNVKADDNSLTDQVEPTDTLITNLESLQTSTNLLCQQPGTASTGPATSATPTTAASTDTVTLAVQNAQMKVNQTRAQLEASRESYQKATAELVDQQTKITQTITEMTQLSLTDNTLEQILPVLRKAVGAFTTLRAQFSRLVQFFESIAALVENVMGPTVDGWIKTLEEAASEPQERHLVGITMSAFTRDAVYRQVVTPYKVAILTNKISATYLEVSNGYILPAQRKVGGMMKFAKSNSEAAKDALIQELKKSQDDLAASTRKASAQIVKLVQGDQKTFEDQINTRVKKILKVLKPSIPTVTADLPQHIQGVVDAHVRDTAKTREMQAAVNPALNGSTLV</sequence>
<organism evidence="3 4">
    <name type="scientific">Mycena venus</name>
    <dbReference type="NCBI Taxonomy" id="2733690"/>
    <lineage>
        <taxon>Eukaryota</taxon>
        <taxon>Fungi</taxon>
        <taxon>Dikarya</taxon>
        <taxon>Basidiomycota</taxon>
        <taxon>Agaricomycotina</taxon>
        <taxon>Agaricomycetes</taxon>
        <taxon>Agaricomycetidae</taxon>
        <taxon>Agaricales</taxon>
        <taxon>Marasmiineae</taxon>
        <taxon>Mycenaceae</taxon>
        <taxon>Mycena</taxon>
    </lineage>
</organism>
<proteinExistence type="predicted"/>
<name>A0A8H7CEL0_9AGAR</name>
<dbReference type="PANTHER" id="PTHR33488">
    <property type="entry name" value="ZGC:162509"/>
    <property type="match status" value="1"/>
</dbReference>
<feature type="compositionally biased region" description="Polar residues" evidence="2">
    <location>
        <begin position="190"/>
        <end position="206"/>
    </location>
</feature>
<keyword evidence="4" id="KW-1185">Reference proteome</keyword>
<evidence type="ECO:0000313" key="3">
    <source>
        <dbReference type="EMBL" id="KAF7333132.1"/>
    </source>
</evidence>
<dbReference type="EMBL" id="JACAZI010000030">
    <property type="protein sequence ID" value="KAF7333132.1"/>
    <property type="molecule type" value="Genomic_DNA"/>
</dbReference>
<feature type="coiled-coil region" evidence="1">
    <location>
        <begin position="528"/>
        <end position="555"/>
    </location>
</feature>
<reference evidence="3" key="1">
    <citation type="submission" date="2020-05" db="EMBL/GenBank/DDBJ databases">
        <title>Mycena genomes resolve the evolution of fungal bioluminescence.</title>
        <authorList>
            <person name="Tsai I.J."/>
        </authorList>
    </citation>
    <scope>NUCLEOTIDE SEQUENCE</scope>
    <source>
        <strain evidence="3">CCC161011</strain>
    </source>
</reference>
<accession>A0A8H7CEL0</accession>
<dbReference type="AlphaFoldDB" id="A0A8H7CEL0"/>
<dbReference type="Proteomes" id="UP000620124">
    <property type="component" value="Unassembled WGS sequence"/>
</dbReference>
<feature type="coiled-coil region" evidence="1">
    <location>
        <begin position="357"/>
        <end position="391"/>
    </location>
</feature>
<evidence type="ECO:0000313" key="4">
    <source>
        <dbReference type="Proteomes" id="UP000620124"/>
    </source>
</evidence>
<keyword evidence="1" id="KW-0175">Coiled coil</keyword>
<feature type="region of interest" description="Disordered" evidence="2">
    <location>
        <begin position="171"/>
        <end position="207"/>
    </location>
</feature>